<dbReference type="EMBL" id="CP036431">
    <property type="protein sequence ID" value="QDV39706.1"/>
    <property type="molecule type" value="Genomic_DNA"/>
</dbReference>
<dbReference type="AlphaFoldDB" id="A0A518HFY9"/>
<keyword evidence="2" id="KW-1185">Reference proteome</keyword>
<dbReference type="SUPFAM" id="SSF53756">
    <property type="entry name" value="UDP-Glycosyltransferase/glycogen phosphorylase"/>
    <property type="match status" value="1"/>
</dbReference>
<gene>
    <name evidence="1" type="ORF">ElP_76790</name>
</gene>
<protein>
    <recommendedName>
        <fullName evidence="3">Glycosyl transferases group 1</fullName>
    </recommendedName>
</protein>
<dbReference type="Pfam" id="PF13692">
    <property type="entry name" value="Glyco_trans_1_4"/>
    <property type="match status" value="1"/>
</dbReference>
<name>A0A518HFY9_9BACT</name>
<accession>A0A518HFY9</accession>
<evidence type="ECO:0000313" key="1">
    <source>
        <dbReference type="EMBL" id="QDV39706.1"/>
    </source>
</evidence>
<dbReference type="KEGG" id="tpla:ElP_76790"/>
<evidence type="ECO:0000313" key="2">
    <source>
        <dbReference type="Proteomes" id="UP000317835"/>
    </source>
</evidence>
<evidence type="ECO:0008006" key="3">
    <source>
        <dbReference type="Google" id="ProtNLM"/>
    </source>
</evidence>
<reference evidence="1 2" key="1">
    <citation type="submission" date="2019-02" db="EMBL/GenBank/DDBJ databases">
        <title>Deep-cultivation of Planctomycetes and their phenomic and genomic characterization uncovers novel biology.</title>
        <authorList>
            <person name="Wiegand S."/>
            <person name="Jogler M."/>
            <person name="Boedeker C."/>
            <person name="Pinto D."/>
            <person name="Vollmers J."/>
            <person name="Rivas-Marin E."/>
            <person name="Kohn T."/>
            <person name="Peeters S.H."/>
            <person name="Heuer A."/>
            <person name="Rast P."/>
            <person name="Oberbeckmann S."/>
            <person name="Bunk B."/>
            <person name="Jeske O."/>
            <person name="Meyerdierks A."/>
            <person name="Storesund J.E."/>
            <person name="Kallscheuer N."/>
            <person name="Luecker S."/>
            <person name="Lage O.M."/>
            <person name="Pohl T."/>
            <person name="Merkel B.J."/>
            <person name="Hornburger P."/>
            <person name="Mueller R.-W."/>
            <person name="Bruemmer F."/>
            <person name="Labrenz M."/>
            <person name="Spormann A.M."/>
            <person name="Op den Camp H."/>
            <person name="Overmann J."/>
            <person name="Amann R."/>
            <person name="Jetten M.S.M."/>
            <person name="Mascher T."/>
            <person name="Medema M.H."/>
            <person name="Devos D.P."/>
            <person name="Kaster A.-K."/>
            <person name="Ovreas L."/>
            <person name="Rohde M."/>
            <person name="Galperin M.Y."/>
            <person name="Jogler C."/>
        </authorList>
    </citation>
    <scope>NUCLEOTIDE SEQUENCE [LARGE SCALE GENOMIC DNA]</scope>
    <source>
        <strain evidence="1 2">ElP</strain>
        <plasmid evidence="2">pelp_5</plasmid>
    </source>
</reference>
<dbReference type="CDD" id="cd03801">
    <property type="entry name" value="GT4_PimA-like"/>
    <property type="match status" value="1"/>
</dbReference>
<proteinExistence type="predicted"/>
<dbReference type="Gene3D" id="3.40.50.2000">
    <property type="entry name" value="Glycogen Phosphorylase B"/>
    <property type="match status" value="1"/>
</dbReference>
<organism evidence="1 2">
    <name type="scientific">Tautonia plasticadhaerens</name>
    <dbReference type="NCBI Taxonomy" id="2527974"/>
    <lineage>
        <taxon>Bacteria</taxon>
        <taxon>Pseudomonadati</taxon>
        <taxon>Planctomycetota</taxon>
        <taxon>Planctomycetia</taxon>
        <taxon>Isosphaerales</taxon>
        <taxon>Isosphaeraceae</taxon>
        <taxon>Tautonia</taxon>
    </lineage>
</organism>
<geneLocation type="plasmid" evidence="2">
    <name>pelp_5</name>
</geneLocation>
<sequence length="541" mass="59352">MNGPLDPDDGARFVAVHDAIYESLRAVCDRVAGMREESRLIAAEITAGFAINFHTGRFADGFLERMILEVGERLPSASGSSNGPTVLSSKRRILHVVTEAFGIGGMTRTLDNWVRADRASTHHLYMTAQPDGSTPRCLVEAIARSGGSLMECPRNATRLERGGHLRACARSQADLVVLHHGGHDILPTLAFAGRGGPPVAVLNHADHAFWLGSSVTDLVINQRDLSQRLADRRQTPLNVTLPIPLEPPPILSREAARRRLGIPADTFVLLSVGRAIKFRPTARQNFLRTARLLLERLPSAHLIVVGLTSLEAQGHLDETLHERIHCVGPVEEPSPYRAAADLFLEPFPFGSATSVLESCLAGLPVVLPHSPLLDLLVTNHGIETLAPNPASEEDYVEAVCRLAELPDERRHLAASLQQRVRECHTGVAWLDRLEAVYRKAFSTTHAVRMITPTLSERADTDVRLAYWHRFLRASTADPLGLANRYLLQAAYGARQAGDHRSALRMLLSWHPAGSGQLFRQRMAAAAKVPAHWLWRKAGALT</sequence>
<dbReference type="PANTHER" id="PTHR12526">
    <property type="entry name" value="GLYCOSYLTRANSFERASE"/>
    <property type="match status" value="1"/>
</dbReference>
<keyword evidence="1" id="KW-0614">Plasmid</keyword>
<dbReference type="Proteomes" id="UP000317835">
    <property type="component" value="Plasmid pElP_5"/>
</dbReference>